<comment type="function">
    <text evidence="1">Acts as a component of a SCF E3 ubiquitin ligase complexes.</text>
</comment>
<comment type="caution">
    <text evidence="3">The sequence shown here is derived from an EMBL/GenBank/DDBJ whole genome shotgun (WGS) entry which is preliminary data.</text>
</comment>
<dbReference type="SUPFAM" id="SSF81383">
    <property type="entry name" value="F-box domain"/>
    <property type="match status" value="1"/>
</dbReference>
<reference evidence="3 4" key="1">
    <citation type="journal article" date="2019" name="G3 (Bethesda)">
        <title>Sequencing of a Wild Apple (Malus baccata) Genome Unravels the Differences Between Cultivated and Wild Apple Species Regarding Disease Resistance and Cold Tolerance.</title>
        <authorList>
            <person name="Chen X."/>
        </authorList>
    </citation>
    <scope>NUCLEOTIDE SEQUENCE [LARGE SCALE GENOMIC DNA]</scope>
    <source>
        <strain evidence="4">cv. Shandingzi</strain>
        <tissue evidence="3">Leaves</tissue>
    </source>
</reference>
<dbReference type="GO" id="GO:0005737">
    <property type="term" value="C:cytoplasm"/>
    <property type="evidence" value="ECO:0007669"/>
    <property type="project" value="TreeGrafter"/>
</dbReference>
<dbReference type="Pfam" id="PF12937">
    <property type="entry name" value="F-box-like"/>
    <property type="match status" value="1"/>
</dbReference>
<feature type="domain" description="F-box" evidence="2">
    <location>
        <begin position="67"/>
        <end position="113"/>
    </location>
</feature>
<dbReference type="PROSITE" id="PS50181">
    <property type="entry name" value="FBOX"/>
    <property type="match status" value="1"/>
</dbReference>
<organism evidence="3 4">
    <name type="scientific">Malus baccata</name>
    <name type="common">Siberian crab apple</name>
    <name type="synonym">Pyrus baccata</name>
    <dbReference type="NCBI Taxonomy" id="106549"/>
    <lineage>
        <taxon>Eukaryota</taxon>
        <taxon>Viridiplantae</taxon>
        <taxon>Streptophyta</taxon>
        <taxon>Embryophyta</taxon>
        <taxon>Tracheophyta</taxon>
        <taxon>Spermatophyta</taxon>
        <taxon>Magnoliopsida</taxon>
        <taxon>eudicotyledons</taxon>
        <taxon>Gunneridae</taxon>
        <taxon>Pentapetalae</taxon>
        <taxon>rosids</taxon>
        <taxon>fabids</taxon>
        <taxon>Rosales</taxon>
        <taxon>Rosaceae</taxon>
        <taxon>Amygdaloideae</taxon>
        <taxon>Maleae</taxon>
        <taxon>Malus</taxon>
    </lineage>
</organism>
<proteinExistence type="predicted"/>
<dbReference type="Gene3D" id="1.20.1280.50">
    <property type="match status" value="1"/>
</dbReference>
<protein>
    <recommendedName>
        <fullName evidence="1">F-box protein</fullName>
    </recommendedName>
</protein>
<comment type="subcellular location">
    <subcellularLocation>
        <location evidence="1">Nucleus</location>
    </subcellularLocation>
</comment>
<dbReference type="GO" id="GO:0016567">
    <property type="term" value="P:protein ubiquitination"/>
    <property type="evidence" value="ECO:0007669"/>
    <property type="project" value="UniProtKB-UniRule"/>
</dbReference>
<dbReference type="GO" id="GO:0019005">
    <property type="term" value="C:SCF ubiquitin ligase complex"/>
    <property type="evidence" value="ECO:0007669"/>
    <property type="project" value="UniProtKB-UniRule"/>
</dbReference>
<evidence type="ECO:0000313" key="3">
    <source>
        <dbReference type="EMBL" id="TQD88809.1"/>
    </source>
</evidence>
<sequence>MKGVGFSNLDDNLIFKVFKHVDARMLGMAPPISNKKPPNSPETLTLPRLGSSHSDLSAPIDQDEMKGVGFSNLDDNLIFKVFKHVDARMLGMAPCVSRQWHKMMEDERLWKLICTRHWLRQPTTKICGRCSRRVPTASRPLLASQQGLLLL</sequence>
<dbReference type="GO" id="GO:0031146">
    <property type="term" value="P:SCF-dependent proteasomal ubiquitin-dependent protein catabolic process"/>
    <property type="evidence" value="ECO:0007669"/>
    <property type="project" value="UniProtKB-UniRule"/>
</dbReference>
<name>A0A540LR70_MALBA</name>
<comment type="pathway">
    <text evidence="1">Protein modification; protein ubiquitination.</text>
</comment>
<dbReference type="PANTHER" id="PTHR12874:SF23">
    <property type="entry name" value="F-BOX PROTEIN GID2"/>
    <property type="match status" value="1"/>
</dbReference>
<dbReference type="InterPro" id="IPR036047">
    <property type="entry name" value="F-box-like_dom_sf"/>
</dbReference>
<evidence type="ECO:0000259" key="2">
    <source>
        <dbReference type="PROSITE" id="PS50181"/>
    </source>
</evidence>
<dbReference type="GO" id="GO:0009740">
    <property type="term" value="P:gibberellic acid mediated signaling pathway"/>
    <property type="evidence" value="ECO:0007669"/>
    <property type="project" value="TreeGrafter"/>
</dbReference>
<keyword evidence="1" id="KW-0539">Nucleus</keyword>
<gene>
    <name evidence="3" type="ORF">C1H46_025627</name>
</gene>
<accession>A0A540LR70</accession>
<dbReference type="PANTHER" id="PTHR12874">
    <property type="entry name" value="F-BOX ONLY PROTEIN 48-RELATED"/>
    <property type="match status" value="1"/>
</dbReference>
<comment type="subunit">
    <text evidence="1">Component of the SCF-type E3 ligase complex.</text>
</comment>
<dbReference type="GO" id="GO:0005634">
    <property type="term" value="C:nucleus"/>
    <property type="evidence" value="ECO:0007669"/>
    <property type="project" value="UniProtKB-SubCell"/>
</dbReference>
<evidence type="ECO:0000256" key="1">
    <source>
        <dbReference type="RuleBase" id="RU369085"/>
    </source>
</evidence>
<keyword evidence="4" id="KW-1185">Reference proteome</keyword>
<dbReference type="AlphaFoldDB" id="A0A540LR70"/>
<dbReference type="STRING" id="106549.A0A540LR70"/>
<dbReference type="EMBL" id="VIEB01000499">
    <property type="protein sequence ID" value="TQD88809.1"/>
    <property type="molecule type" value="Genomic_DNA"/>
</dbReference>
<evidence type="ECO:0000313" key="4">
    <source>
        <dbReference type="Proteomes" id="UP000315295"/>
    </source>
</evidence>
<dbReference type="Proteomes" id="UP000315295">
    <property type="component" value="Unassembled WGS sequence"/>
</dbReference>
<dbReference type="InterPro" id="IPR001810">
    <property type="entry name" value="F-box_dom"/>
</dbReference>
<keyword evidence="1" id="KW-0833">Ubl conjugation pathway</keyword>